<sequence>MTTVYYIAGILLIVLGVGVSIALHELGHLVPAKRFGVKCSQYMIGFGPTLWSRTIGDTQVGVKAIPLGGYVRMIGMIPPRAGDAPGQLRSMSTSRMGTLVDQARQQSMDEIEPGDENRVFYKLSVPKKVTVMLGGPLMNLALAFVMLTILMSGIGVQSLVPTVSTVAQCIPQTPPTVAKPFADCVAGDPKAPSVAAGLQAGDTIVEVGGVPVQLWAEATAKIRASAGQPLDLMVERTGTRVPLTVQVGQVVRPTFTEEGKVAVRADGTVITETVGYLGASASVGYVRQPLSAVPGELGRMLGATASVLLRIPEKMVGVFEAVTGQSDRDPNGPVSVVGVARAGGEIVSGQYGPETGQSIAYRIIGLIFGLNLALFLFNLVPLLPLDGGQVVGALWEGVKKTWARLRGRPDPGYVDVAKALPIAYAVSTVLIAMTLLLAYADLVTPIKLG</sequence>
<evidence type="ECO:0000256" key="7">
    <source>
        <dbReference type="ARBA" id="ARBA00022833"/>
    </source>
</evidence>
<dbReference type="PANTHER" id="PTHR42837:SF2">
    <property type="entry name" value="MEMBRANE METALLOPROTEASE ARASP2, CHLOROPLASTIC-RELATED"/>
    <property type="match status" value="1"/>
</dbReference>
<comment type="cofactor">
    <cofactor evidence="1">
        <name>Zn(2+)</name>
        <dbReference type="ChEBI" id="CHEBI:29105"/>
    </cofactor>
</comment>
<dbReference type="Pfam" id="PF02163">
    <property type="entry name" value="Peptidase_M50"/>
    <property type="match status" value="1"/>
</dbReference>
<feature type="transmembrane region" description="Helical" evidence="11">
    <location>
        <begin position="6"/>
        <end position="24"/>
    </location>
</feature>
<keyword evidence="8 11" id="KW-1133">Transmembrane helix</keyword>
<dbReference type="GO" id="GO:0004222">
    <property type="term" value="F:metalloendopeptidase activity"/>
    <property type="evidence" value="ECO:0007669"/>
    <property type="project" value="InterPro"/>
</dbReference>
<dbReference type="GO" id="GO:0016020">
    <property type="term" value="C:membrane"/>
    <property type="evidence" value="ECO:0007669"/>
    <property type="project" value="UniProtKB-SubCell"/>
</dbReference>
<feature type="transmembrane region" description="Helical" evidence="11">
    <location>
        <begin position="137"/>
        <end position="160"/>
    </location>
</feature>
<dbReference type="InterPro" id="IPR001478">
    <property type="entry name" value="PDZ"/>
</dbReference>
<dbReference type="Proteomes" id="UP000886632">
    <property type="component" value="Unassembled WGS sequence"/>
</dbReference>
<reference evidence="16 17" key="1">
    <citation type="submission" date="2020-10" db="EMBL/GenBank/DDBJ databases">
        <title>Connecting structure to function with the recovery of over 1000 high-quality activated sludge metagenome-assembled genomes encoding full-length rRNA genes using long-read sequencing.</title>
        <authorList>
            <person name="Singleton C.M."/>
            <person name="Petriglieri F."/>
            <person name="Kristensen J.M."/>
            <person name="Kirkegaard R.H."/>
            <person name="Michaelsen T.Y."/>
            <person name="Andersen M.H."/>
            <person name="Karst S.M."/>
            <person name="Dueholm M.S."/>
            <person name="Nielsen P.H."/>
            <person name="Albertsen M."/>
        </authorList>
    </citation>
    <scope>NUCLEOTIDE SEQUENCE [LARGE SCALE GENOMIC DNA]</scope>
    <source>
        <strain evidence="13">AalE_18-Q3-R2-46_BAT3C.188</strain>
        <strain evidence="14">Ega_18-Q3-R5-49_MAXAC.001</strain>
        <strain evidence="15">Ribe_18-Q3-R11-54_MAXAC.001</strain>
    </source>
</reference>
<dbReference type="AlphaFoldDB" id="A0A935IL45"/>
<evidence type="ECO:0000313" key="16">
    <source>
        <dbReference type="Proteomes" id="UP000718281"/>
    </source>
</evidence>
<dbReference type="Proteomes" id="UP000726105">
    <property type="component" value="Unassembled WGS sequence"/>
</dbReference>
<protein>
    <submittedName>
        <fullName evidence="14">Site-2 protease family protein</fullName>
    </submittedName>
</protein>
<dbReference type="GO" id="GO:0006508">
    <property type="term" value="P:proteolysis"/>
    <property type="evidence" value="ECO:0007669"/>
    <property type="project" value="UniProtKB-KW"/>
</dbReference>
<name>A0A935IL45_9MICO</name>
<evidence type="ECO:0000256" key="1">
    <source>
        <dbReference type="ARBA" id="ARBA00001947"/>
    </source>
</evidence>
<dbReference type="EMBL" id="JADJIB010000004">
    <property type="protein sequence ID" value="MBK7274109.1"/>
    <property type="molecule type" value="Genomic_DNA"/>
</dbReference>
<keyword evidence="10 11" id="KW-0472">Membrane</keyword>
<organism evidence="14 17">
    <name type="scientific">Candidatus Phosphoribacter hodrii</name>
    <dbReference type="NCBI Taxonomy" id="2953743"/>
    <lineage>
        <taxon>Bacteria</taxon>
        <taxon>Bacillati</taxon>
        <taxon>Actinomycetota</taxon>
        <taxon>Actinomycetes</taxon>
        <taxon>Micrococcales</taxon>
        <taxon>Dermatophilaceae</taxon>
        <taxon>Candidatus Phosphoribacter</taxon>
    </lineage>
</organism>
<evidence type="ECO:0000256" key="4">
    <source>
        <dbReference type="ARBA" id="ARBA00022670"/>
    </source>
</evidence>
<dbReference type="InterPro" id="IPR004387">
    <property type="entry name" value="Pept_M50_Zn"/>
</dbReference>
<evidence type="ECO:0000256" key="10">
    <source>
        <dbReference type="ARBA" id="ARBA00023136"/>
    </source>
</evidence>
<dbReference type="Gene3D" id="2.30.42.10">
    <property type="match status" value="1"/>
</dbReference>
<keyword evidence="7" id="KW-0862">Zinc</keyword>
<dbReference type="SUPFAM" id="SSF50156">
    <property type="entry name" value="PDZ domain-like"/>
    <property type="match status" value="1"/>
</dbReference>
<evidence type="ECO:0000256" key="8">
    <source>
        <dbReference type="ARBA" id="ARBA00022989"/>
    </source>
</evidence>
<keyword evidence="5 11" id="KW-0812">Transmembrane</keyword>
<gene>
    <name evidence="13" type="ORF">IPF40_12615</name>
    <name evidence="14" type="ORF">IPI13_13380</name>
    <name evidence="15" type="ORF">IPP00_10700</name>
</gene>
<evidence type="ECO:0000313" key="15">
    <source>
        <dbReference type="EMBL" id="MBL0004421.1"/>
    </source>
</evidence>
<feature type="transmembrane region" description="Helical" evidence="11">
    <location>
        <begin position="422"/>
        <end position="440"/>
    </location>
</feature>
<dbReference type="Proteomes" id="UP000718281">
    <property type="component" value="Unassembled WGS sequence"/>
</dbReference>
<comment type="similarity">
    <text evidence="3">Belongs to the peptidase M50B family.</text>
</comment>
<dbReference type="CDD" id="cd06163">
    <property type="entry name" value="S2P-M50_PDZ_RseP-like"/>
    <property type="match status" value="1"/>
</dbReference>
<dbReference type="PANTHER" id="PTHR42837">
    <property type="entry name" value="REGULATOR OF SIGMA-E PROTEASE RSEP"/>
    <property type="match status" value="1"/>
</dbReference>
<dbReference type="EMBL" id="JADKGK010000020">
    <property type="protein sequence ID" value="MBL0004421.1"/>
    <property type="molecule type" value="Genomic_DNA"/>
</dbReference>
<dbReference type="InterPro" id="IPR036034">
    <property type="entry name" value="PDZ_sf"/>
</dbReference>
<comment type="caution">
    <text evidence="14">The sequence shown here is derived from an EMBL/GenBank/DDBJ whole genome shotgun (WGS) entry which is preliminary data.</text>
</comment>
<keyword evidence="6" id="KW-0378">Hydrolase</keyword>
<dbReference type="EMBL" id="JADIXZ010000005">
    <property type="protein sequence ID" value="MBK6301842.1"/>
    <property type="molecule type" value="Genomic_DNA"/>
</dbReference>
<evidence type="ECO:0000313" key="13">
    <source>
        <dbReference type="EMBL" id="MBK6301842.1"/>
    </source>
</evidence>
<feature type="transmembrane region" description="Helical" evidence="11">
    <location>
        <begin position="359"/>
        <end position="380"/>
    </location>
</feature>
<dbReference type="SMART" id="SM00228">
    <property type="entry name" value="PDZ"/>
    <property type="match status" value="1"/>
</dbReference>
<feature type="domain" description="PDZ" evidence="12">
    <location>
        <begin position="152"/>
        <end position="238"/>
    </location>
</feature>
<dbReference type="InterPro" id="IPR008915">
    <property type="entry name" value="Peptidase_M50"/>
</dbReference>
<evidence type="ECO:0000313" key="17">
    <source>
        <dbReference type="Proteomes" id="UP000726105"/>
    </source>
</evidence>
<evidence type="ECO:0000256" key="3">
    <source>
        <dbReference type="ARBA" id="ARBA00007931"/>
    </source>
</evidence>
<evidence type="ECO:0000256" key="2">
    <source>
        <dbReference type="ARBA" id="ARBA00004141"/>
    </source>
</evidence>
<accession>A0A935IL45</accession>
<evidence type="ECO:0000256" key="11">
    <source>
        <dbReference type="SAM" id="Phobius"/>
    </source>
</evidence>
<evidence type="ECO:0000259" key="12">
    <source>
        <dbReference type="SMART" id="SM00228"/>
    </source>
</evidence>
<proteinExistence type="inferred from homology"/>
<evidence type="ECO:0000256" key="5">
    <source>
        <dbReference type="ARBA" id="ARBA00022692"/>
    </source>
</evidence>
<comment type="subcellular location">
    <subcellularLocation>
        <location evidence="2">Membrane</location>
        <topology evidence="2">Multi-pass membrane protein</topology>
    </subcellularLocation>
</comment>
<evidence type="ECO:0000256" key="9">
    <source>
        <dbReference type="ARBA" id="ARBA00023049"/>
    </source>
</evidence>
<evidence type="ECO:0000256" key="6">
    <source>
        <dbReference type="ARBA" id="ARBA00022801"/>
    </source>
</evidence>
<keyword evidence="4 14" id="KW-0645">Protease</keyword>
<evidence type="ECO:0000313" key="14">
    <source>
        <dbReference type="EMBL" id="MBK7274109.1"/>
    </source>
</evidence>
<keyword evidence="9" id="KW-0482">Metalloprotease</keyword>